<reference evidence="1 2" key="1">
    <citation type="submission" date="2024-04" db="EMBL/GenBank/DDBJ databases">
        <authorList>
            <person name="Rising A."/>
            <person name="Reimegard J."/>
            <person name="Sonavane S."/>
            <person name="Akerstrom W."/>
            <person name="Nylinder S."/>
            <person name="Hedman E."/>
            <person name="Kallberg Y."/>
        </authorList>
    </citation>
    <scope>NUCLEOTIDE SEQUENCE [LARGE SCALE GENOMIC DNA]</scope>
</reference>
<evidence type="ECO:0000313" key="1">
    <source>
        <dbReference type="EMBL" id="CAL1272572.1"/>
    </source>
</evidence>
<dbReference type="Proteomes" id="UP001497382">
    <property type="component" value="Unassembled WGS sequence"/>
</dbReference>
<proteinExistence type="predicted"/>
<comment type="caution">
    <text evidence="1">The sequence shown here is derived from an EMBL/GenBank/DDBJ whole genome shotgun (WGS) entry which is preliminary data.</text>
</comment>
<dbReference type="EMBL" id="CAXIEN010000062">
    <property type="protein sequence ID" value="CAL1272572.1"/>
    <property type="molecule type" value="Genomic_DNA"/>
</dbReference>
<keyword evidence="2" id="KW-1185">Reference proteome</keyword>
<accession>A0AAV1ZM24</accession>
<dbReference type="AlphaFoldDB" id="A0AAV1ZM24"/>
<gene>
    <name evidence="1" type="ORF">LARSCL_LOCUS6468</name>
</gene>
<evidence type="ECO:0000313" key="2">
    <source>
        <dbReference type="Proteomes" id="UP001497382"/>
    </source>
</evidence>
<name>A0AAV1ZM24_9ARAC</name>
<sequence>MDVTIGHKCFLTSIFLVWKIVSLFSQPF</sequence>
<protein>
    <submittedName>
        <fullName evidence="1">Uncharacterized protein</fullName>
    </submittedName>
</protein>
<organism evidence="1 2">
    <name type="scientific">Larinioides sclopetarius</name>
    <dbReference type="NCBI Taxonomy" id="280406"/>
    <lineage>
        <taxon>Eukaryota</taxon>
        <taxon>Metazoa</taxon>
        <taxon>Ecdysozoa</taxon>
        <taxon>Arthropoda</taxon>
        <taxon>Chelicerata</taxon>
        <taxon>Arachnida</taxon>
        <taxon>Araneae</taxon>
        <taxon>Araneomorphae</taxon>
        <taxon>Entelegynae</taxon>
        <taxon>Araneoidea</taxon>
        <taxon>Araneidae</taxon>
        <taxon>Larinioides</taxon>
    </lineage>
</organism>